<keyword evidence="5 7" id="KW-0472">Membrane</keyword>
<evidence type="ECO:0000313" key="11">
    <source>
        <dbReference type="Proteomes" id="UP000228945"/>
    </source>
</evidence>
<evidence type="ECO:0000256" key="7">
    <source>
        <dbReference type="PROSITE-ProRule" id="PRU01360"/>
    </source>
</evidence>
<keyword evidence="3 7" id="KW-1134">Transmembrane beta strand</keyword>
<dbReference type="OrthoDB" id="9796221at2"/>
<feature type="short sequence motif" description="TonB C-terminal box" evidence="8">
    <location>
        <begin position="818"/>
        <end position="835"/>
    </location>
</feature>
<dbReference type="InterPro" id="IPR036942">
    <property type="entry name" value="Beta-barrel_TonB_sf"/>
</dbReference>
<dbReference type="GO" id="GO:0009279">
    <property type="term" value="C:cell outer membrane"/>
    <property type="evidence" value="ECO:0007669"/>
    <property type="project" value="UniProtKB-SubCell"/>
</dbReference>
<evidence type="ECO:0000313" key="10">
    <source>
        <dbReference type="EMBL" id="ATQ43089.1"/>
    </source>
</evidence>
<evidence type="ECO:0000256" key="2">
    <source>
        <dbReference type="ARBA" id="ARBA00022448"/>
    </source>
</evidence>
<accession>A0A2D2AYJ2</accession>
<dbReference type="RefSeq" id="WP_099622340.1">
    <property type="nucleotide sequence ID" value="NZ_CP024201.1"/>
</dbReference>
<proteinExistence type="inferred from homology"/>
<evidence type="ECO:0000256" key="8">
    <source>
        <dbReference type="PROSITE-ProRule" id="PRU10144"/>
    </source>
</evidence>
<evidence type="ECO:0000256" key="9">
    <source>
        <dbReference type="SAM" id="SignalP"/>
    </source>
</evidence>
<dbReference type="Gene3D" id="2.170.130.10">
    <property type="entry name" value="TonB-dependent receptor, plug domain"/>
    <property type="match status" value="1"/>
</dbReference>
<keyword evidence="9" id="KW-0732">Signal</keyword>
<comment type="subcellular location">
    <subcellularLocation>
        <location evidence="1 7">Cell outer membrane</location>
        <topology evidence="1 7">Multi-pass membrane protein</topology>
    </subcellularLocation>
</comment>
<keyword evidence="2 7" id="KW-0813">Transport</keyword>
<keyword evidence="4 7" id="KW-0812">Transmembrane</keyword>
<name>A0A2D2AYJ2_9CAUL</name>
<protein>
    <submittedName>
        <fullName evidence="10">Energy transducer TonB</fullName>
    </submittedName>
</protein>
<dbReference type="InterPro" id="IPR037066">
    <property type="entry name" value="Plug_dom_sf"/>
</dbReference>
<evidence type="ECO:0000256" key="5">
    <source>
        <dbReference type="ARBA" id="ARBA00023136"/>
    </source>
</evidence>
<comment type="similarity">
    <text evidence="7">Belongs to the TonB-dependent receptor family.</text>
</comment>
<evidence type="ECO:0000256" key="1">
    <source>
        <dbReference type="ARBA" id="ARBA00004571"/>
    </source>
</evidence>
<dbReference type="PROSITE" id="PS01156">
    <property type="entry name" value="TONB_DEPENDENT_REC_2"/>
    <property type="match status" value="1"/>
</dbReference>
<dbReference type="EMBL" id="CP024201">
    <property type="protein sequence ID" value="ATQ43089.1"/>
    <property type="molecule type" value="Genomic_DNA"/>
</dbReference>
<feature type="chain" id="PRO_5013911068" evidence="9">
    <location>
        <begin position="20"/>
        <end position="835"/>
    </location>
</feature>
<dbReference type="Gene3D" id="2.40.170.20">
    <property type="entry name" value="TonB-dependent receptor, beta-barrel domain"/>
    <property type="match status" value="1"/>
</dbReference>
<keyword evidence="6 7" id="KW-0998">Cell outer membrane</keyword>
<evidence type="ECO:0000256" key="6">
    <source>
        <dbReference type="ARBA" id="ARBA00023237"/>
    </source>
</evidence>
<gene>
    <name evidence="10" type="ORF">CSW64_12035</name>
</gene>
<reference evidence="10 11" key="1">
    <citation type="submission" date="2017-10" db="EMBL/GenBank/DDBJ databases">
        <title>Genome sequence of Caulobacter mirabilis FWC38.</title>
        <authorList>
            <person name="Fiebig A."/>
            <person name="Crosson S."/>
        </authorList>
    </citation>
    <scope>NUCLEOTIDE SEQUENCE [LARGE SCALE GENOMIC DNA]</scope>
    <source>
        <strain evidence="10 11">FWC 38</strain>
    </source>
</reference>
<sequence>MFKSLLLAGAGLAALTAFARPALAQAPTPPTEALPAVVIETDAKAPQIYRFGDPLDSGTSTFDAEAISTRAPGSGDVNQLLKALPTAHFSLREGLATREQLQDLRPTQLSISGGRVNENLFLLDGVDASSRLDHTQDDPQNYTEVANTSPQAFWVDSNLVGSLTVRDSNVSAEYGRFAGGVVEIATRDPAREFGGQVYYNTTRTGLTSFRISPATLAALGGVPPSGKPDYEKTRYGVRFDIPVNERLRLLAGYSRSESEVTYFKSANYGGLGFGQRSLSENFLLKATADLPAGLTLTGQLTYTPYESQSSNAIGINNMVTTEGGGWTGRLGLVGRSGEADWTLDASFSRSESGRDGARVQYNVSRTGTNIDWCPAGSQCTNGFIGPLDQRESGYTLKGTWSQPLLGGDFRAGFDLSHVEAYRKRPFTTYAYTGTQAGANTRCADPNEGPSCVSGVYALTERLQYRAYEAEASMETAALWGEQTFEVAGFTVRGGLRLEHDSFLGNWDLSPRFSATHELPFGITATVGLNRYYARSFLGYALRDKQPGILRYARTAPVVGGTRTWSDNWTLSSQSISQRYRDANLDTPYSDELTIALAGPLFGGQYRIRGIKREGRQEFARSPAVRTEFVNELGRVVTLTSYTITNDGESSYQGLSLEWNRSFGRHSVGLSTSWSETKTSNIDYFLQAEDELYEGTFVYYQGQVRPKPSVLAENQREDYAAPLIINADYQSTWWDDRVKLNVNARFRGKFERIDDTGADIRLGGVTYDVYDKVKYDPSVDFNLNVTADVVRNQWGTVTLDARVDNLLDSIPYRNSVNRTQPYQLGRTIWVGAKYTF</sequence>
<organism evidence="10 11">
    <name type="scientific">Caulobacter mirabilis</name>
    <dbReference type="NCBI Taxonomy" id="69666"/>
    <lineage>
        <taxon>Bacteria</taxon>
        <taxon>Pseudomonadati</taxon>
        <taxon>Pseudomonadota</taxon>
        <taxon>Alphaproteobacteria</taxon>
        <taxon>Caulobacterales</taxon>
        <taxon>Caulobacteraceae</taxon>
        <taxon>Caulobacter</taxon>
    </lineage>
</organism>
<dbReference type="SUPFAM" id="SSF56935">
    <property type="entry name" value="Porins"/>
    <property type="match status" value="1"/>
</dbReference>
<dbReference type="PROSITE" id="PS52016">
    <property type="entry name" value="TONB_DEPENDENT_REC_3"/>
    <property type="match status" value="1"/>
</dbReference>
<dbReference type="KEGG" id="cmb:CSW64_12035"/>
<evidence type="ECO:0000256" key="3">
    <source>
        <dbReference type="ARBA" id="ARBA00022452"/>
    </source>
</evidence>
<dbReference type="AlphaFoldDB" id="A0A2D2AYJ2"/>
<keyword evidence="11" id="KW-1185">Reference proteome</keyword>
<dbReference type="InterPro" id="IPR039426">
    <property type="entry name" value="TonB-dep_rcpt-like"/>
</dbReference>
<dbReference type="Proteomes" id="UP000228945">
    <property type="component" value="Chromosome"/>
</dbReference>
<evidence type="ECO:0000256" key="4">
    <source>
        <dbReference type="ARBA" id="ARBA00022692"/>
    </source>
</evidence>
<feature type="signal peptide" evidence="9">
    <location>
        <begin position="1"/>
        <end position="19"/>
    </location>
</feature>
<dbReference type="InterPro" id="IPR010917">
    <property type="entry name" value="TonB_rcpt_CS"/>
</dbReference>